<sequence length="85" mass="10107">MRDTWRLSGEDSECDLIDDAEEGQELLPYPYHQPSLIVLKRQLDDNLVNEYKNSNYHGRFWWQQIACHSRYRSMTLATARSALFI</sequence>
<organism evidence="1 2">
    <name type="scientific">Discostella pseudostelligera</name>
    <dbReference type="NCBI Taxonomy" id="259834"/>
    <lineage>
        <taxon>Eukaryota</taxon>
        <taxon>Sar</taxon>
        <taxon>Stramenopiles</taxon>
        <taxon>Ochrophyta</taxon>
        <taxon>Bacillariophyta</taxon>
        <taxon>Coscinodiscophyceae</taxon>
        <taxon>Thalassiosirophycidae</taxon>
        <taxon>Stephanodiscales</taxon>
        <taxon>Stephanodiscaceae</taxon>
        <taxon>Discostella</taxon>
    </lineage>
</organism>
<gene>
    <name evidence="1" type="ORF">ACHAWU_009982</name>
</gene>
<name>A0ABD3MH54_9STRA</name>
<dbReference type="Proteomes" id="UP001530293">
    <property type="component" value="Unassembled WGS sequence"/>
</dbReference>
<protein>
    <submittedName>
        <fullName evidence="1">Uncharacterized protein</fullName>
    </submittedName>
</protein>
<reference evidence="1 2" key="1">
    <citation type="submission" date="2024-10" db="EMBL/GenBank/DDBJ databases">
        <title>Updated reference genomes for cyclostephanoid diatoms.</title>
        <authorList>
            <person name="Roberts W.R."/>
            <person name="Alverson A.J."/>
        </authorList>
    </citation>
    <scope>NUCLEOTIDE SEQUENCE [LARGE SCALE GENOMIC DNA]</scope>
    <source>
        <strain evidence="1 2">AJA232-27</strain>
    </source>
</reference>
<comment type="caution">
    <text evidence="1">The sequence shown here is derived from an EMBL/GenBank/DDBJ whole genome shotgun (WGS) entry which is preliminary data.</text>
</comment>
<keyword evidence="2" id="KW-1185">Reference proteome</keyword>
<proteinExistence type="predicted"/>
<evidence type="ECO:0000313" key="1">
    <source>
        <dbReference type="EMBL" id="KAL3761256.1"/>
    </source>
</evidence>
<dbReference type="AlphaFoldDB" id="A0ABD3MH54"/>
<accession>A0ABD3MH54</accession>
<evidence type="ECO:0000313" key="2">
    <source>
        <dbReference type="Proteomes" id="UP001530293"/>
    </source>
</evidence>
<dbReference type="EMBL" id="JALLBG020000154">
    <property type="protein sequence ID" value="KAL3761256.1"/>
    <property type="molecule type" value="Genomic_DNA"/>
</dbReference>